<dbReference type="FunFam" id="1.20.1310.10:FF:000035">
    <property type="entry name" value="Ubiquitin ligase subunit CulD, putative"/>
    <property type="match status" value="1"/>
</dbReference>
<comment type="similarity">
    <text evidence="1 4 5">Belongs to the cullin family.</text>
</comment>
<dbReference type="InterPro" id="IPR019559">
    <property type="entry name" value="Cullin_neddylation_domain"/>
</dbReference>
<name>A0A6A5Z1F8_9PLEO</name>
<evidence type="ECO:0000256" key="2">
    <source>
        <dbReference type="ARBA" id="ARBA00022499"/>
    </source>
</evidence>
<dbReference type="InterPro" id="IPR036317">
    <property type="entry name" value="Cullin_homology_sf"/>
</dbReference>
<proteinExistence type="inferred from homology"/>
<evidence type="ECO:0000256" key="3">
    <source>
        <dbReference type="ARBA" id="ARBA00022843"/>
    </source>
</evidence>
<dbReference type="EMBL" id="ML977329">
    <property type="protein sequence ID" value="KAF2112906.1"/>
    <property type="molecule type" value="Genomic_DNA"/>
</dbReference>
<dbReference type="OrthoDB" id="27073at2759"/>
<dbReference type="Pfam" id="PF26557">
    <property type="entry name" value="Cullin_AB"/>
    <property type="match status" value="1"/>
</dbReference>
<dbReference type="FunFam" id="1.10.10.10:FF:000014">
    <property type="entry name" value="Cullin 1"/>
    <property type="match status" value="1"/>
</dbReference>
<evidence type="ECO:0000313" key="8">
    <source>
        <dbReference type="EMBL" id="KAF2112906.1"/>
    </source>
</evidence>
<accession>A0A6A5Z1F8</accession>
<feature type="region of interest" description="Disordered" evidence="6">
    <location>
        <begin position="21"/>
        <end position="56"/>
    </location>
</feature>
<dbReference type="PROSITE" id="PS50069">
    <property type="entry name" value="CULLIN_2"/>
    <property type="match status" value="1"/>
</dbReference>
<evidence type="ECO:0000256" key="4">
    <source>
        <dbReference type="PROSITE-ProRule" id="PRU00330"/>
    </source>
</evidence>
<dbReference type="FunFam" id="1.20.1310.10:FF:000031">
    <property type="entry name" value="Ubiquitin ligase subunit CulD"/>
    <property type="match status" value="1"/>
</dbReference>
<feature type="domain" description="Cullin family profile" evidence="7">
    <location>
        <begin position="432"/>
        <end position="689"/>
    </location>
</feature>
<dbReference type="Gene3D" id="1.20.1310.10">
    <property type="entry name" value="Cullin Repeats"/>
    <property type="match status" value="4"/>
</dbReference>
<dbReference type="InterPro" id="IPR016159">
    <property type="entry name" value="Cullin_repeat-like_dom_sf"/>
</dbReference>
<dbReference type="InterPro" id="IPR016158">
    <property type="entry name" value="Cullin_homology"/>
</dbReference>
<evidence type="ECO:0000259" key="7">
    <source>
        <dbReference type="PROSITE" id="PS50069"/>
    </source>
</evidence>
<evidence type="ECO:0000256" key="1">
    <source>
        <dbReference type="ARBA" id="ARBA00006019"/>
    </source>
</evidence>
<dbReference type="InterPro" id="IPR001373">
    <property type="entry name" value="Cullin_N"/>
</dbReference>
<keyword evidence="3" id="KW-0832">Ubl conjugation</keyword>
<dbReference type="Proteomes" id="UP000799770">
    <property type="component" value="Unassembled WGS sequence"/>
</dbReference>
<sequence length="816" mass="93958">MSTANMYHFPSKRLDIPSNADVIDISSSPDNSPSKSAPRNGIRKATPNMHANNQGPKRMLVKNFKPARKIDPQQYLDQVWAKVDTALDTIFEGGEINFSLEELYRGVENLCRQKMAEDVSERLIAKCKEYAKGSLKSRVQEMLGRGDIEVLRGTLSAWATWGEQLKYIHWIFCYLDRAYLLPKQQSLHDISVDLFRSNIFKDKQLNPIIVNGACELIAIDRAGKDLDRDTFERTVKMFHEMHVYTRYFEPRMLELSQAYIKEWADRESQEKSLSEYAKAARDLMRSEIERVELFKLDGSTRRDLLTLLEDHLISRKEARLVNQDELADLLEDNAVEDLKLLYSLLERRKLGTRLRPAFTKWINDTGTAIVFDEKEQDNMVIKLLSLKRQLDTVWKVSFQRDSELGHGLRESFEAFMNKTKKSSTTWNTDNSKPGEMIAKYVDMLLRGGAKAIPTQLTRKEEKPAVVAEEEDNEDIIFDEDTEVNNQLDQVLDLFRFVHGKAVFEAFYKKDLARRLLMGRSASADAERSMLSRLKTECGAGFTSNLEQMFKDIELAREEMSSYKAILEERDEKMALDLNVNILSASAWPTYPDVTVIIPGQIKSAIDKFEAHYKLKHSGRKLDWKHALAHCQIKAKFPRGNKELVVSSFQAIVLLLFNGLKDDEHLDYNYLKEATGLPPAELNRTLQSLACAKLRPLTKHPKGREINPTDTFTLNTHFNDPKYRIKINTVQLKETQQENKETHERVAADRNYETQAAIVRILKARKRITHSELVAETIKATRSRGTLEVSGIKRNIDRLIEKEFLEREDDGSYSYIA</sequence>
<dbReference type="SUPFAM" id="SSF75632">
    <property type="entry name" value="Cullin homology domain"/>
    <property type="match status" value="1"/>
</dbReference>
<dbReference type="Pfam" id="PF10557">
    <property type="entry name" value="Cullin_Nedd8"/>
    <property type="match status" value="1"/>
</dbReference>
<gene>
    <name evidence="8" type="ORF">BDV96DRAFT_496729</name>
</gene>
<dbReference type="AlphaFoldDB" id="A0A6A5Z1F8"/>
<feature type="compositionally biased region" description="Low complexity" evidence="6">
    <location>
        <begin position="26"/>
        <end position="38"/>
    </location>
</feature>
<evidence type="ECO:0000313" key="9">
    <source>
        <dbReference type="Proteomes" id="UP000799770"/>
    </source>
</evidence>
<protein>
    <submittedName>
        <fullName evidence="8">Cullin-4B</fullName>
    </submittedName>
</protein>
<dbReference type="SUPFAM" id="SSF74788">
    <property type="entry name" value="Cullin repeat-like"/>
    <property type="match status" value="1"/>
</dbReference>
<dbReference type="GO" id="GO:0031625">
    <property type="term" value="F:ubiquitin protein ligase binding"/>
    <property type="evidence" value="ECO:0007669"/>
    <property type="project" value="InterPro"/>
</dbReference>
<dbReference type="SUPFAM" id="SSF46785">
    <property type="entry name" value="Winged helix' DNA-binding domain"/>
    <property type="match status" value="1"/>
</dbReference>
<dbReference type="InterPro" id="IPR059120">
    <property type="entry name" value="Cullin-like_AB"/>
</dbReference>
<dbReference type="SMART" id="SM00182">
    <property type="entry name" value="CULLIN"/>
    <property type="match status" value="1"/>
</dbReference>
<reference evidence="8" key="1">
    <citation type="journal article" date="2020" name="Stud. Mycol.">
        <title>101 Dothideomycetes genomes: a test case for predicting lifestyles and emergence of pathogens.</title>
        <authorList>
            <person name="Haridas S."/>
            <person name="Albert R."/>
            <person name="Binder M."/>
            <person name="Bloem J."/>
            <person name="Labutti K."/>
            <person name="Salamov A."/>
            <person name="Andreopoulos B."/>
            <person name="Baker S."/>
            <person name="Barry K."/>
            <person name="Bills G."/>
            <person name="Bluhm B."/>
            <person name="Cannon C."/>
            <person name="Castanera R."/>
            <person name="Culley D."/>
            <person name="Daum C."/>
            <person name="Ezra D."/>
            <person name="Gonzalez J."/>
            <person name="Henrissat B."/>
            <person name="Kuo A."/>
            <person name="Liang C."/>
            <person name="Lipzen A."/>
            <person name="Lutzoni F."/>
            <person name="Magnuson J."/>
            <person name="Mondo S."/>
            <person name="Nolan M."/>
            <person name="Ohm R."/>
            <person name="Pangilinan J."/>
            <person name="Park H.-J."/>
            <person name="Ramirez L."/>
            <person name="Alfaro M."/>
            <person name="Sun H."/>
            <person name="Tritt A."/>
            <person name="Yoshinaga Y."/>
            <person name="Zwiers L.-H."/>
            <person name="Turgeon B."/>
            <person name="Goodwin S."/>
            <person name="Spatafora J."/>
            <person name="Crous P."/>
            <person name="Grigoriev I."/>
        </authorList>
    </citation>
    <scope>NUCLEOTIDE SEQUENCE</scope>
    <source>
        <strain evidence="8">CBS 627.86</strain>
    </source>
</reference>
<keyword evidence="2" id="KW-1017">Isopeptide bond</keyword>
<dbReference type="SMART" id="SM00884">
    <property type="entry name" value="Cullin_Nedd8"/>
    <property type="match status" value="1"/>
</dbReference>
<dbReference type="PANTHER" id="PTHR11932">
    <property type="entry name" value="CULLIN"/>
    <property type="match status" value="1"/>
</dbReference>
<evidence type="ECO:0000256" key="6">
    <source>
        <dbReference type="SAM" id="MobiDB-lite"/>
    </source>
</evidence>
<dbReference type="Gene3D" id="3.30.230.130">
    <property type="entry name" value="Cullin, Chain C, Domain 2"/>
    <property type="match status" value="1"/>
</dbReference>
<organism evidence="8 9">
    <name type="scientific">Lophiotrema nucula</name>
    <dbReference type="NCBI Taxonomy" id="690887"/>
    <lineage>
        <taxon>Eukaryota</taxon>
        <taxon>Fungi</taxon>
        <taxon>Dikarya</taxon>
        <taxon>Ascomycota</taxon>
        <taxon>Pezizomycotina</taxon>
        <taxon>Dothideomycetes</taxon>
        <taxon>Pleosporomycetidae</taxon>
        <taxon>Pleosporales</taxon>
        <taxon>Lophiotremataceae</taxon>
        <taxon>Lophiotrema</taxon>
    </lineage>
</organism>
<dbReference type="InterPro" id="IPR036390">
    <property type="entry name" value="WH_DNA-bd_sf"/>
</dbReference>
<evidence type="ECO:0000256" key="5">
    <source>
        <dbReference type="RuleBase" id="RU003829"/>
    </source>
</evidence>
<dbReference type="Gene3D" id="1.10.10.10">
    <property type="entry name" value="Winged helix-like DNA-binding domain superfamily/Winged helix DNA-binding domain"/>
    <property type="match status" value="1"/>
</dbReference>
<dbReference type="InterPro" id="IPR045093">
    <property type="entry name" value="Cullin"/>
</dbReference>
<dbReference type="InterPro" id="IPR036388">
    <property type="entry name" value="WH-like_DNA-bd_sf"/>
</dbReference>
<keyword evidence="9" id="KW-1185">Reference proteome</keyword>
<dbReference type="GO" id="GO:0006511">
    <property type="term" value="P:ubiquitin-dependent protein catabolic process"/>
    <property type="evidence" value="ECO:0007669"/>
    <property type="project" value="InterPro"/>
</dbReference>
<dbReference type="Pfam" id="PF00888">
    <property type="entry name" value="Cullin"/>
    <property type="match status" value="1"/>
</dbReference>